<evidence type="ECO:0000313" key="2">
    <source>
        <dbReference type="Proteomes" id="UP000799438"/>
    </source>
</evidence>
<gene>
    <name evidence="1" type="ORF">K452DRAFT_315571</name>
</gene>
<organism evidence="1 2">
    <name type="scientific">Aplosporella prunicola CBS 121167</name>
    <dbReference type="NCBI Taxonomy" id="1176127"/>
    <lineage>
        <taxon>Eukaryota</taxon>
        <taxon>Fungi</taxon>
        <taxon>Dikarya</taxon>
        <taxon>Ascomycota</taxon>
        <taxon>Pezizomycotina</taxon>
        <taxon>Dothideomycetes</taxon>
        <taxon>Dothideomycetes incertae sedis</taxon>
        <taxon>Botryosphaeriales</taxon>
        <taxon>Aplosporellaceae</taxon>
        <taxon>Aplosporella</taxon>
    </lineage>
</organism>
<dbReference type="OrthoDB" id="28755at2759"/>
<accession>A0A6A6BT22</accession>
<dbReference type="Proteomes" id="UP000799438">
    <property type="component" value="Unassembled WGS sequence"/>
</dbReference>
<evidence type="ECO:0000313" key="1">
    <source>
        <dbReference type="EMBL" id="KAF2146394.1"/>
    </source>
</evidence>
<dbReference type="InterPro" id="IPR021838">
    <property type="entry name" value="DUF3431"/>
</dbReference>
<dbReference type="PANTHER" id="PTHR37490:SF1">
    <property type="entry name" value="GLYCOSYLTRANSFERASE 2-LIKE DOMAIN-CONTAINING PROTEIN"/>
    <property type="match status" value="1"/>
</dbReference>
<name>A0A6A6BT22_9PEZI</name>
<dbReference type="Pfam" id="PF11913">
    <property type="entry name" value="DUF3431"/>
    <property type="match status" value="1"/>
</dbReference>
<dbReference type="EMBL" id="ML995476">
    <property type="protein sequence ID" value="KAF2146394.1"/>
    <property type="molecule type" value="Genomic_DNA"/>
</dbReference>
<sequence length="244" mass="27854">MATIKNSNLPATEAANRVDIVVAHYNEDLSWLKPEAADVIIYSKGNLPKGKHFRQIHHLPNIGRESHTFLHHIVTRYETLAPVTLFLQGSRDGAACMREHTTMSITAMKNRALTTKTGEMMVFGSQALGTVRPFQRWERADWHDDPDRIFWMKQQAVTGVEQLTADCSPGQFWARVFGYPHPPQIMFAEGALFAVRAESIRARPKEFYERLLDMFVVADHVNPEIGHFVEKFWEEIIACKVVGH</sequence>
<dbReference type="RefSeq" id="XP_033402103.1">
    <property type="nucleotide sequence ID" value="XM_033543871.1"/>
</dbReference>
<keyword evidence="2" id="KW-1185">Reference proteome</keyword>
<dbReference type="AlphaFoldDB" id="A0A6A6BT22"/>
<dbReference type="GeneID" id="54301368"/>
<protein>
    <submittedName>
        <fullName evidence="1">Uncharacterized protein</fullName>
    </submittedName>
</protein>
<reference evidence="1" key="1">
    <citation type="journal article" date="2020" name="Stud. Mycol.">
        <title>101 Dothideomycetes genomes: a test case for predicting lifestyles and emergence of pathogens.</title>
        <authorList>
            <person name="Haridas S."/>
            <person name="Albert R."/>
            <person name="Binder M."/>
            <person name="Bloem J."/>
            <person name="Labutti K."/>
            <person name="Salamov A."/>
            <person name="Andreopoulos B."/>
            <person name="Baker S."/>
            <person name="Barry K."/>
            <person name="Bills G."/>
            <person name="Bluhm B."/>
            <person name="Cannon C."/>
            <person name="Castanera R."/>
            <person name="Culley D."/>
            <person name="Daum C."/>
            <person name="Ezra D."/>
            <person name="Gonzalez J."/>
            <person name="Henrissat B."/>
            <person name="Kuo A."/>
            <person name="Liang C."/>
            <person name="Lipzen A."/>
            <person name="Lutzoni F."/>
            <person name="Magnuson J."/>
            <person name="Mondo S."/>
            <person name="Nolan M."/>
            <person name="Ohm R."/>
            <person name="Pangilinan J."/>
            <person name="Park H.-J."/>
            <person name="Ramirez L."/>
            <person name="Alfaro M."/>
            <person name="Sun H."/>
            <person name="Tritt A."/>
            <person name="Yoshinaga Y."/>
            <person name="Zwiers L.-H."/>
            <person name="Turgeon B."/>
            <person name="Goodwin S."/>
            <person name="Spatafora J."/>
            <person name="Crous P."/>
            <person name="Grigoriev I."/>
        </authorList>
    </citation>
    <scope>NUCLEOTIDE SEQUENCE</scope>
    <source>
        <strain evidence="1">CBS 121167</strain>
    </source>
</reference>
<proteinExistence type="predicted"/>
<dbReference type="PANTHER" id="PTHR37490">
    <property type="entry name" value="EXPRESSED PROTEIN"/>
    <property type="match status" value="1"/>
</dbReference>